<name>A0A239K6P5_9ACTN</name>
<evidence type="ECO:0000313" key="4">
    <source>
        <dbReference type="Proteomes" id="UP000198415"/>
    </source>
</evidence>
<protein>
    <submittedName>
        <fullName evidence="3">Putative sensor</fullName>
    </submittedName>
</protein>
<evidence type="ECO:0000313" key="3">
    <source>
        <dbReference type="EMBL" id="SNT13428.1"/>
    </source>
</evidence>
<keyword evidence="1" id="KW-1133">Transmembrane helix</keyword>
<feature type="transmembrane region" description="Helical" evidence="1">
    <location>
        <begin position="54"/>
        <end position="74"/>
    </location>
</feature>
<reference evidence="3 4" key="1">
    <citation type="submission" date="2017-06" db="EMBL/GenBank/DDBJ databases">
        <authorList>
            <person name="Kim H.J."/>
            <person name="Triplett B.A."/>
        </authorList>
    </citation>
    <scope>NUCLEOTIDE SEQUENCE [LARGE SCALE GENOMIC DNA]</scope>
    <source>
        <strain evidence="3 4">DSM 43151</strain>
    </source>
</reference>
<proteinExistence type="predicted"/>
<keyword evidence="4" id="KW-1185">Reference proteome</keyword>
<dbReference type="OrthoDB" id="4198152at2"/>
<dbReference type="AlphaFoldDB" id="A0A239K6P5"/>
<feature type="transmembrane region" description="Helical" evidence="1">
    <location>
        <begin position="131"/>
        <end position="152"/>
    </location>
</feature>
<dbReference type="Proteomes" id="UP000198415">
    <property type="component" value="Unassembled WGS sequence"/>
</dbReference>
<keyword evidence="1" id="KW-0812">Transmembrane</keyword>
<dbReference type="RefSeq" id="WP_089299247.1">
    <property type="nucleotide sequence ID" value="NZ_BOMU01000136.1"/>
</dbReference>
<evidence type="ECO:0000256" key="1">
    <source>
        <dbReference type="SAM" id="Phobius"/>
    </source>
</evidence>
<accession>A0A239K6P5</accession>
<gene>
    <name evidence="3" type="ORF">SAMN06264365_14312</name>
</gene>
<sequence>MTTTQLDADLVPAPAVRFLPRVGADTRYVLTGLPLGLASLVVATTGFAAGAGTAVLWIGVPLMIFAVGMSRGFAETERGRIARVLGEPLARPDYRASGSTNPLRRLVTALGDRQTWRDLAHATLRFLPSTVAFALTVTWWAGMLGGLTWALWGWALPDDSQELPEMLGLGDAYLTTVVCYLVGAVAFAATLPAVVRWSATFEARFAQRLLTGQPR</sequence>
<dbReference type="InterPro" id="IPR025828">
    <property type="entry name" value="Put_sensor_dom"/>
</dbReference>
<feature type="transmembrane region" description="Helical" evidence="1">
    <location>
        <begin position="172"/>
        <end position="195"/>
    </location>
</feature>
<evidence type="ECO:0000259" key="2">
    <source>
        <dbReference type="Pfam" id="PF13796"/>
    </source>
</evidence>
<keyword evidence="1" id="KW-0472">Membrane</keyword>
<dbReference type="EMBL" id="FZNR01000043">
    <property type="protein sequence ID" value="SNT13428.1"/>
    <property type="molecule type" value="Genomic_DNA"/>
</dbReference>
<feature type="transmembrane region" description="Helical" evidence="1">
    <location>
        <begin position="28"/>
        <end position="48"/>
    </location>
</feature>
<feature type="domain" description="Putative sensor" evidence="2">
    <location>
        <begin position="28"/>
        <end position="210"/>
    </location>
</feature>
<organism evidence="3 4">
    <name type="scientific">Actinoplanes regularis</name>
    <dbReference type="NCBI Taxonomy" id="52697"/>
    <lineage>
        <taxon>Bacteria</taxon>
        <taxon>Bacillati</taxon>
        <taxon>Actinomycetota</taxon>
        <taxon>Actinomycetes</taxon>
        <taxon>Micromonosporales</taxon>
        <taxon>Micromonosporaceae</taxon>
        <taxon>Actinoplanes</taxon>
    </lineage>
</organism>
<dbReference type="Pfam" id="PF13796">
    <property type="entry name" value="Sensor"/>
    <property type="match status" value="1"/>
</dbReference>